<evidence type="ECO:0000313" key="12">
    <source>
        <dbReference type="EMBL" id="MBK5897948.1"/>
    </source>
</evidence>
<evidence type="ECO:0000256" key="4">
    <source>
        <dbReference type="ARBA" id="ARBA00022553"/>
    </source>
</evidence>
<evidence type="ECO:0000256" key="8">
    <source>
        <dbReference type="SAM" id="Coils"/>
    </source>
</evidence>
<dbReference type="EMBL" id="JAEPRJ010000001">
    <property type="protein sequence ID" value="MBK5897948.1"/>
    <property type="molecule type" value="Genomic_DNA"/>
</dbReference>
<keyword evidence="6 12" id="KW-0418">Kinase</keyword>
<dbReference type="SUPFAM" id="SSF158472">
    <property type="entry name" value="HAMP domain-like"/>
    <property type="match status" value="1"/>
</dbReference>
<dbReference type="SMART" id="SM00387">
    <property type="entry name" value="HATPase_c"/>
    <property type="match status" value="1"/>
</dbReference>
<feature type="domain" description="HAMP" evidence="11">
    <location>
        <begin position="212"/>
        <end position="261"/>
    </location>
</feature>
<keyword evidence="5" id="KW-0808">Transferase</keyword>
<comment type="catalytic activity">
    <reaction evidence="1">
        <text>ATP + protein L-histidine = ADP + protein N-phospho-L-histidine.</text>
        <dbReference type="EC" id="2.7.13.3"/>
    </reaction>
</comment>
<dbReference type="Gene3D" id="6.10.340.10">
    <property type="match status" value="1"/>
</dbReference>
<proteinExistence type="predicted"/>
<accession>A0ABS1J1B5</accession>
<keyword evidence="9" id="KW-0812">Transmembrane</keyword>
<evidence type="ECO:0000259" key="11">
    <source>
        <dbReference type="PROSITE" id="PS50885"/>
    </source>
</evidence>
<dbReference type="Pfam" id="PF00672">
    <property type="entry name" value="HAMP"/>
    <property type="match status" value="1"/>
</dbReference>
<feature type="transmembrane region" description="Helical" evidence="9">
    <location>
        <begin position="7"/>
        <end position="27"/>
    </location>
</feature>
<reference evidence="12 13" key="1">
    <citation type="submission" date="2021-01" db="EMBL/GenBank/DDBJ databases">
        <title>Isolation and description of Catonella massiliensis sp. nov., a novel Catonella species, isolated from a stable periodontitis subject.</title>
        <authorList>
            <person name="Antezack A."/>
            <person name="Boxberger M."/>
            <person name="La Scola B."/>
            <person name="Monnet-Corti V."/>
        </authorList>
    </citation>
    <scope>NUCLEOTIDE SEQUENCE [LARGE SCALE GENOMIC DNA]</scope>
    <source>
        <strain evidence="12 13">Marseille-Q4567</strain>
    </source>
</reference>
<dbReference type="PANTHER" id="PTHR45453">
    <property type="entry name" value="PHOSPHATE REGULON SENSOR PROTEIN PHOR"/>
    <property type="match status" value="1"/>
</dbReference>
<organism evidence="12 13">
    <name type="scientific">Catonella massiliensis</name>
    <dbReference type="NCBI Taxonomy" id="2799636"/>
    <lineage>
        <taxon>Bacteria</taxon>
        <taxon>Bacillati</taxon>
        <taxon>Bacillota</taxon>
        <taxon>Clostridia</taxon>
        <taxon>Lachnospirales</taxon>
        <taxon>Lachnospiraceae</taxon>
        <taxon>Catonella</taxon>
    </lineage>
</organism>
<dbReference type="Gene3D" id="3.30.565.10">
    <property type="entry name" value="Histidine kinase-like ATPase, C-terminal domain"/>
    <property type="match status" value="1"/>
</dbReference>
<dbReference type="PRINTS" id="PR00344">
    <property type="entry name" value="BCTRLSENSOR"/>
</dbReference>
<evidence type="ECO:0000256" key="5">
    <source>
        <dbReference type="ARBA" id="ARBA00022679"/>
    </source>
</evidence>
<keyword evidence="7" id="KW-0902">Two-component regulatory system</keyword>
<dbReference type="CDD" id="cd00082">
    <property type="entry name" value="HisKA"/>
    <property type="match status" value="1"/>
</dbReference>
<feature type="domain" description="Histidine kinase" evidence="10">
    <location>
        <begin position="290"/>
        <end position="510"/>
    </location>
</feature>
<name>A0ABS1J1B5_9FIRM</name>
<evidence type="ECO:0000256" key="2">
    <source>
        <dbReference type="ARBA" id="ARBA00004370"/>
    </source>
</evidence>
<evidence type="ECO:0000256" key="9">
    <source>
        <dbReference type="SAM" id="Phobius"/>
    </source>
</evidence>
<dbReference type="PROSITE" id="PS50885">
    <property type="entry name" value="HAMP"/>
    <property type="match status" value="1"/>
</dbReference>
<dbReference type="InterPro" id="IPR003660">
    <property type="entry name" value="HAMP_dom"/>
</dbReference>
<comment type="subcellular location">
    <subcellularLocation>
        <location evidence="2">Membrane</location>
    </subcellularLocation>
</comment>
<dbReference type="EC" id="2.7.13.3" evidence="3"/>
<dbReference type="Proteomes" id="UP000604730">
    <property type="component" value="Unassembled WGS sequence"/>
</dbReference>
<gene>
    <name evidence="12" type="ORF">JJN12_09190</name>
</gene>
<evidence type="ECO:0000256" key="7">
    <source>
        <dbReference type="ARBA" id="ARBA00023012"/>
    </source>
</evidence>
<dbReference type="SMART" id="SM00304">
    <property type="entry name" value="HAMP"/>
    <property type="match status" value="1"/>
</dbReference>
<evidence type="ECO:0000259" key="10">
    <source>
        <dbReference type="PROSITE" id="PS50109"/>
    </source>
</evidence>
<dbReference type="Gene3D" id="1.10.287.130">
    <property type="match status" value="1"/>
</dbReference>
<dbReference type="InterPro" id="IPR003661">
    <property type="entry name" value="HisK_dim/P_dom"/>
</dbReference>
<dbReference type="InterPro" id="IPR004358">
    <property type="entry name" value="Sig_transdc_His_kin-like_C"/>
</dbReference>
<dbReference type="SUPFAM" id="SSF55874">
    <property type="entry name" value="ATPase domain of HSP90 chaperone/DNA topoisomerase II/histidine kinase"/>
    <property type="match status" value="1"/>
</dbReference>
<keyword evidence="9" id="KW-0472">Membrane</keyword>
<dbReference type="PROSITE" id="PS50109">
    <property type="entry name" value="HIS_KIN"/>
    <property type="match status" value="1"/>
</dbReference>
<keyword evidence="9" id="KW-1133">Transmembrane helix</keyword>
<evidence type="ECO:0000313" key="13">
    <source>
        <dbReference type="Proteomes" id="UP000604730"/>
    </source>
</evidence>
<dbReference type="RefSeq" id="WP_208429404.1">
    <property type="nucleotide sequence ID" value="NZ_JAEPRJ010000001.1"/>
</dbReference>
<dbReference type="InterPro" id="IPR003594">
    <property type="entry name" value="HATPase_dom"/>
</dbReference>
<dbReference type="SMART" id="SM00388">
    <property type="entry name" value="HisKA"/>
    <property type="match status" value="1"/>
</dbReference>
<dbReference type="InterPro" id="IPR036097">
    <property type="entry name" value="HisK_dim/P_sf"/>
</dbReference>
<keyword evidence="4" id="KW-0597">Phosphoprotein</keyword>
<keyword evidence="8" id="KW-0175">Coiled coil</keyword>
<dbReference type="InterPro" id="IPR050351">
    <property type="entry name" value="BphY/WalK/GraS-like"/>
</dbReference>
<dbReference type="CDD" id="cd06225">
    <property type="entry name" value="HAMP"/>
    <property type="match status" value="1"/>
</dbReference>
<evidence type="ECO:0000256" key="1">
    <source>
        <dbReference type="ARBA" id="ARBA00000085"/>
    </source>
</evidence>
<protein>
    <recommendedName>
        <fullName evidence="3">histidine kinase</fullName>
        <ecNumber evidence="3">2.7.13.3</ecNumber>
    </recommendedName>
</protein>
<dbReference type="InterPro" id="IPR036890">
    <property type="entry name" value="HATPase_C_sf"/>
</dbReference>
<dbReference type="Pfam" id="PF02518">
    <property type="entry name" value="HATPase_c"/>
    <property type="match status" value="1"/>
</dbReference>
<dbReference type="SUPFAM" id="SSF47384">
    <property type="entry name" value="Homodimeric domain of signal transducing histidine kinase"/>
    <property type="match status" value="1"/>
</dbReference>
<evidence type="ECO:0000256" key="3">
    <source>
        <dbReference type="ARBA" id="ARBA00012438"/>
    </source>
</evidence>
<comment type="caution">
    <text evidence="12">The sequence shown here is derived from an EMBL/GenBank/DDBJ whole genome shotgun (WGS) entry which is preliminary data.</text>
</comment>
<dbReference type="Pfam" id="PF00512">
    <property type="entry name" value="HisKA"/>
    <property type="match status" value="1"/>
</dbReference>
<dbReference type="GO" id="GO:0016301">
    <property type="term" value="F:kinase activity"/>
    <property type="evidence" value="ECO:0007669"/>
    <property type="project" value="UniProtKB-KW"/>
</dbReference>
<keyword evidence="13" id="KW-1185">Reference proteome</keyword>
<evidence type="ECO:0000256" key="6">
    <source>
        <dbReference type="ARBA" id="ARBA00022777"/>
    </source>
</evidence>
<sequence length="510" mass="58563">MKHSIKVRLIIILITLLSATILFSWVINKVFLEKYYESYKINRLGDTYTKVNSKYDADNISALSLGYEQLASKQNVSLYIFNGFSYSGGIILQTLFPTNMNEIQNRRLQSDIIEYYKKTLPNEEEVKSEKEATRLLVKTDKYSIYRHFDTRLEVNYIELYGILDAGDKIFIRSNYDNITESAMISSTFFAYVGVVSILIGSIIMYVVGVEFTKPILKLSQMTRDISNLNFDVHYNGKRQDEVGELGHSINVLSEKLEDTISSLKSANNKLKKDIKQKEKVEEMRQEFLSNVTHELKTPIALIQGYAEGLKDNIQGDEESRQFYCEVIMDEAAKMNNMVKRLLSLSELEFGDSKVQFDRFDIITVLNSVVGSMNMVYKQKNVISKMSDIKSCYVWADEYLVEEVITNYISNALNHVEEDSNGEKIISICVKKSNSIVRISVFNTGQPIPEEAIERIWDKFYKVDKARTREYGGNGIGLSIVKAIMNSLNRECGVKNWDNGVEFWFELDTKA</sequence>
<feature type="coiled-coil region" evidence="8">
    <location>
        <begin position="249"/>
        <end position="283"/>
    </location>
</feature>
<feature type="transmembrane region" description="Helical" evidence="9">
    <location>
        <begin position="188"/>
        <end position="208"/>
    </location>
</feature>
<dbReference type="PANTHER" id="PTHR45453:SF3">
    <property type="entry name" value="HISTIDINE KINASE"/>
    <property type="match status" value="1"/>
</dbReference>
<dbReference type="InterPro" id="IPR005467">
    <property type="entry name" value="His_kinase_dom"/>
</dbReference>